<dbReference type="InterPro" id="IPR027417">
    <property type="entry name" value="P-loop_NTPase"/>
</dbReference>
<dbReference type="AlphaFoldDB" id="A0A4Q7Y1X0"/>
<dbReference type="PANTHER" id="PTHR35894">
    <property type="entry name" value="GENERAL SECRETION PATHWAY PROTEIN A-RELATED"/>
    <property type="match status" value="1"/>
</dbReference>
<accession>A0A4Q7Y1X0</accession>
<dbReference type="OrthoDB" id="9801665at2"/>
<dbReference type="InterPro" id="IPR052026">
    <property type="entry name" value="ExeA_AAA_ATPase_DNA-bind"/>
</dbReference>
<gene>
    <name evidence="2" type="ORF">BDD14_6233</name>
</gene>
<dbReference type="Pfam" id="PF13401">
    <property type="entry name" value="AAA_22"/>
    <property type="match status" value="1"/>
</dbReference>
<comment type="caution">
    <text evidence="2">The sequence shown here is derived from an EMBL/GenBank/DDBJ whole genome shotgun (WGS) entry which is preliminary data.</text>
</comment>
<dbReference type="GO" id="GO:0016887">
    <property type="term" value="F:ATP hydrolysis activity"/>
    <property type="evidence" value="ECO:0007669"/>
    <property type="project" value="InterPro"/>
</dbReference>
<dbReference type="PANTHER" id="PTHR35894:SF1">
    <property type="entry name" value="PHOSPHORIBULOKINASE _ URIDINE KINASE FAMILY"/>
    <property type="match status" value="1"/>
</dbReference>
<organism evidence="2 3">
    <name type="scientific">Edaphobacter modestus</name>
    <dbReference type="NCBI Taxonomy" id="388466"/>
    <lineage>
        <taxon>Bacteria</taxon>
        <taxon>Pseudomonadati</taxon>
        <taxon>Acidobacteriota</taxon>
        <taxon>Terriglobia</taxon>
        <taxon>Terriglobales</taxon>
        <taxon>Acidobacteriaceae</taxon>
        <taxon>Edaphobacter</taxon>
    </lineage>
</organism>
<feature type="domain" description="ORC1/DEAH AAA+ ATPase" evidence="1">
    <location>
        <begin position="44"/>
        <end position="220"/>
    </location>
</feature>
<sequence>MQKQPPHPHPKSASKGTATSDGVFVETIEHRRFVEFCDACRNFRYIGLCYGPPGIGKTLSAVRYSRADQIQPRDAWTNEVKDNRPIDTVLYTTSVVNTPSRVDIDISMAKERVRNILLDPILQEARIVLDEIRLKDEKRRRDIIDKPGCSPENPPAVDPTYFETYKHYQARQRAVSDPTTLILVDEADRLHMNSLEQMRSIFDQGTAGMVLIGMPGIEKRIARFPQFYSRIGFVHEFRPLDANQVQELLPRCWAPAGIKLPDGPLSPEVVASLIRMTGGNFRLLTRLLTQIERVLSVNDLHHVSVEVVEAARDSLVIGTN</sequence>
<evidence type="ECO:0000313" key="2">
    <source>
        <dbReference type="EMBL" id="RZU29639.1"/>
    </source>
</evidence>
<dbReference type="SUPFAM" id="SSF52540">
    <property type="entry name" value="P-loop containing nucleoside triphosphate hydrolases"/>
    <property type="match status" value="1"/>
</dbReference>
<dbReference type="Proteomes" id="UP000292958">
    <property type="component" value="Unassembled WGS sequence"/>
</dbReference>
<name>A0A4Q7Y1X0_9BACT</name>
<dbReference type="EMBL" id="SHKW01000007">
    <property type="protein sequence ID" value="RZU29639.1"/>
    <property type="molecule type" value="Genomic_DNA"/>
</dbReference>
<protein>
    <recommendedName>
        <fullName evidence="1">ORC1/DEAH AAA+ ATPase domain-containing protein</fullName>
    </recommendedName>
</protein>
<evidence type="ECO:0000259" key="1">
    <source>
        <dbReference type="Pfam" id="PF13401"/>
    </source>
</evidence>
<reference evidence="2 3" key="1">
    <citation type="submission" date="2019-02" db="EMBL/GenBank/DDBJ databases">
        <title>Genomic Encyclopedia of Archaeal and Bacterial Type Strains, Phase II (KMG-II): from individual species to whole genera.</title>
        <authorList>
            <person name="Goeker M."/>
        </authorList>
    </citation>
    <scope>NUCLEOTIDE SEQUENCE [LARGE SCALE GENOMIC DNA]</scope>
    <source>
        <strain evidence="2 3">DSM 18101</strain>
    </source>
</reference>
<dbReference type="Gene3D" id="3.40.50.300">
    <property type="entry name" value="P-loop containing nucleotide triphosphate hydrolases"/>
    <property type="match status" value="1"/>
</dbReference>
<evidence type="ECO:0000313" key="3">
    <source>
        <dbReference type="Proteomes" id="UP000292958"/>
    </source>
</evidence>
<dbReference type="InterPro" id="IPR049945">
    <property type="entry name" value="AAA_22"/>
</dbReference>
<proteinExistence type="predicted"/>
<keyword evidence="3" id="KW-1185">Reference proteome</keyword>